<evidence type="ECO:0000313" key="2">
    <source>
        <dbReference type="Proteomes" id="UP001597475"/>
    </source>
</evidence>
<dbReference type="CDD" id="cd07822">
    <property type="entry name" value="SRPBCC_4"/>
    <property type="match status" value="1"/>
</dbReference>
<evidence type="ECO:0000313" key="1">
    <source>
        <dbReference type="EMBL" id="MFD2610556.1"/>
    </source>
</evidence>
<protein>
    <submittedName>
        <fullName evidence="1">SRPBCC family protein</fullName>
    </submittedName>
</protein>
<keyword evidence="2" id="KW-1185">Reference proteome</keyword>
<dbReference type="InterPro" id="IPR023393">
    <property type="entry name" value="START-like_dom_sf"/>
</dbReference>
<dbReference type="SUPFAM" id="SSF55961">
    <property type="entry name" value="Bet v1-like"/>
    <property type="match status" value="1"/>
</dbReference>
<reference evidence="2" key="1">
    <citation type="journal article" date="2019" name="Int. J. Syst. Evol. Microbiol.">
        <title>The Global Catalogue of Microorganisms (GCM) 10K type strain sequencing project: providing services to taxonomists for standard genome sequencing and annotation.</title>
        <authorList>
            <consortium name="The Broad Institute Genomics Platform"/>
            <consortium name="The Broad Institute Genome Sequencing Center for Infectious Disease"/>
            <person name="Wu L."/>
            <person name="Ma J."/>
        </authorList>
    </citation>
    <scope>NUCLEOTIDE SEQUENCE [LARGE SCALE GENOMIC DNA]</scope>
    <source>
        <strain evidence="2">KCTC 33842</strain>
    </source>
</reference>
<organism evidence="1 2">
    <name type="scientific">Deinococcus taklimakanensis</name>
    <dbReference type="NCBI Taxonomy" id="536443"/>
    <lineage>
        <taxon>Bacteria</taxon>
        <taxon>Thermotogati</taxon>
        <taxon>Deinococcota</taxon>
        <taxon>Deinococci</taxon>
        <taxon>Deinococcales</taxon>
        <taxon>Deinococcaceae</taxon>
        <taxon>Deinococcus</taxon>
    </lineage>
</organism>
<dbReference type="RefSeq" id="WP_386846804.1">
    <property type="nucleotide sequence ID" value="NZ_JBHUMK010000069.1"/>
</dbReference>
<comment type="caution">
    <text evidence="1">The sequence shown here is derived from an EMBL/GenBank/DDBJ whole genome shotgun (WGS) entry which is preliminary data.</text>
</comment>
<dbReference type="Gene3D" id="3.30.530.20">
    <property type="match status" value="1"/>
</dbReference>
<dbReference type="InterPro" id="IPR019587">
    <property type="entry name" value="Polyketide_cyclase/dehydratase"/>
</dbReference>
<dbReference type="PANTHER" id="PTHR36166:SF1">
    <property type="entry name" value="SRPBCC DOMAIN-CONTAINING PROTEIN"/>
    <property type="match status" value="1"/>
</dbReference>
<accession>A0ABW5P5H4</accession>
<sequence>MKTNIILLAAVALVGLTCWASIQTHRLSNEVVIDAPPERVWRVLTDTAAYPQWNPVIVRLQGDLVLGRSIEFENRSATGRVMVFRPTILKADAARELRWLGRLWLPRLFDGEHYFVLTPVGRGQTRLEHGENFSGALIPFTRNWLRGPVLDDFARLNMALKARAEAGS</sequence>
<dbReference type="Pfam" id="PF10604">
    <property type="entry name" value="Polyketide_cyc2"/>
    <property type="match status" value="1"/>
</dbReference>
<dbReference type="PANTHER" id="PTHR36166">
    <property type="entry name" value="CHROMOSOME 9, WHOLE GENOME SHOTGUN SEQUENCE"/>
    <property type="match status" value="1"/>
</dbReference>
<dbReference type="Proteomes" id="UP001597475">
    <property type="component" value="Unassembled WGS sequence"/>
</dbReference>
<dbReference type="EMBL" id="JBHUMK010000069">
    <property type="protein sequence ID" value="MFD2610556.1"/>
    <property type="molecule type" value="Genomic_DNA"/>
</dbReference>
<gene>
    <name evidence="1" type="ORF">ACFSR9_14095</name>
</gene>
<name>A0ABW5P5H4_9DEIO</name>
<proteinExistence type="predicted"/>